<organism evidence="5 6">
    <name type="scientific">Eiseniibacteriota bacterium</name>
    <dbReference type="NCBI Taxonomy" id="2212470"/>
    <lineage>
        <taxon>Bacteria</taxon>
        <taxon>Candidatus Eiseniibacteriota</taxon>
    </lineage>
</organism>
<evidence type="ECO:0000313" key="6">
    <source>
        <dbReference type="Proteomes" id="UP001594288"/>
    </source>
</evidence>
<evidence type="ECO:0000259" key="3">
    <source>
        <dbReference type="Pfam" id="PF00725"/>
    </source>
</evidence>
<sequence>DRTVFVTSTSTLSITDLAGATGRPDRIVGMHFLFPVPHAAMVEVSGALKTSEETLGAAKSLAGRMKKRVIELQEYPGFVTTRVMIPFINEAAYALMEGVATAADIDEAIKLGFGFPMGPLELADMIGLDDLMILMESLFRELGDFKYKPCPKIRRLVRAGRLGKKTGRGFLTYDSDEGDLQ</sequence>
<dbReference type="PROSITE" id="PS00067">
    <property type="entry name" value="3HCDH"/>
    <property type="match status" value="1"/>
</dbReference>
<accession>A0ABV6YP77</accession>
<dbReference type="Pfam" id="PF00725">
    <property type="entry name" value="3HCDH"/>
    <property type="match status" value="1"/>
</dbReference>
<dbReference type="SUPFAM" id="SSF51735">
    <property type="entry name" value="NAD(P)-binding Rossmann-fold domains"/>
    <property type="match status" value="1"/>
</dbReference>
<keyword evidence="2 5" id="KW-0560">Oxidoreductase</keyword>
<evidence type="ECO:0000256" key="2">
    <source>
        <dbReference type="ARBA" id="ARBA00023002"/>
    </source>
</evidence>
<dbReference type="PANTHER" id="PTHR48075">
    <property type="entry name" value="3-HYDROXYACYL-COA DEHYDROGENASE FAMILY PROTEIN"/>
    <property type="match status" value="1"/>
</dbReference>
<keyword evidence="6" id="KW-1185">Reference proteome</keyword>
<protein>
    <submittedName>
        <fullName evidence="5">3-hydroxyacyl-CoA dehydrogenase family protein</fullName>
        <ecNumber evidence="5">1.1.1.35</ecNumber>
    </submittedName>
</protein>
<dbReference type="SUPFAM" id="SSF48179">
    <property type="entry name" value="6-phosphogluconate dehydrogenase C-terminal domain-like"/>
    <property type="match status" value="1"/>
</dbReference>
<evidence type="ECO:0000259" key="4">
    <source>
        <dbReference type="Pfam" id="PF02737"/>
    </source>
</evidence>
<dbReference type="Gene3D" id="1.10.1040.10">
    <property type="entry name" value="N-(1-d-carboxylethyl)-l-norvaline Dehydrogenase, domain 2"/>
    <property type="match status" value="1"/>
</dbReference>
<dbReference type="EMBL" id="JBHPEI010000039">
    <property type="protein sequence ID" value="MFC1799868.1"/>
    <property type="molecule type" value="Genomic_DNA"/>
</dbReference>
<evidence type="ECO:0000256" key="1">
    <source>
        <dbReference type="ARBA" id="ARBA00009463"/>
    </source>
</evidence>
<dbReference type="Pfam" id="PF02737">
    <property type="entry name" value="3HCDH_N"/>
    <property type="match status" value="1"/>
</dbReference>
<dbReference type="InterPro" id="IPR036291">
    <property type="entry name" value="NAD(P)-bd_dom_sf"/>
</dbReference>
<dbReference type="Proteomes" id="UP001594288">
    <property type="component" value="Unassembled WGS sequence"/>
</dbReference>
<evidence type="ECO:0000313" key="5">
    <source>
        <dbReference type="EMBL" id="MFC1799868.1"/>
    </source>
</evidence>
<dbReference type="InterPro" id="IPR006180">
    <property type="entry name" value="3-OHacyl-CoA_DH_CS"/>
</dbReference>
<dbReference type="InterPro" id="IPR013328">
    <property type="entry name" value="6PGD_dom2"/>
</dbReference>
<name>A0ABV6YP77_UNCEI</name>
<dbReference type="EC" id="1.1.1.35" evidence="5"/>
<dbReference type="Gene3D" id="3.40.50.720">
    <property type="entry name" value="NAD(P)-binding Rossmann-like Domain"/>
    <property type="match status" value="1"/>
</dbReference>
<comment type="caution">
    <text evidence="5">The sequence shown here is derived from an EMBL/GenBank/DDBJ whole genome shotgun (WGS) entry which is preliminary data.</text>
</comment>
<dbReference type="InterPro" id="IPR006108">
    <property type="entry name" value="3HC_DH_C"/>
</dbReference>
<proteinExistence type="inferred from homology"/>
<dbReference type="PANTHER" id="PTHR48075:SF5">
    <property type="entry name" value="3-HYDROXYBUTYRYL-COA DEHYDROGENASE"/>
    <property type="match status" value="1"/>
</dbReference>
<comment type="similarity">
    <text evidence="1">Belongs to the 3-hydroxyacyl-CoA dehydrogenase family.</text>
</comment>
<feature type="domain" description="3-hydroxyacyl-CoA dehydrogenase NAD binding" evidence="4">
    <location>
        <begin position="2"/>
        <end position="74"/>
    </location>
</feature>
<feature type="non-terminal residue" evidence="5">
    <location>
        <position position="1"/>
    </location>
</feature>
<gene>
    <name evidence="5" type="ORF">ACFL2Z_03045</name>
</gene>
<dbReference type="InterPro" id="IPR006176">
    <property type="entry name" value="3-OHacyl-CoA_DH_NAD-bd"/>
</dbReference>
<dbReference type="InterPro" id="IPR008927">
    <property type="entry name" value="6-PGluconate_DH-like_C_sf"/>
</dbReference>
<reference evidence="5 6" key="1">
    <citation type="submission" date="2024-09" db="EMBL/GenBank/DDBJ databases">
        <authorList>
            <person name="D'Angelo T."/>
        </authorList>
    </citation>
    <scope>NUCLEOTIDE SEQUENCE [LARGE SCALE GENOMIC DNA]</scope>
    <source>
        <strain evidence="5">SAG AM-311-F02</strain>
    </source>
</reference>
<dbReference type="GO" id="GO:0003857">
    <property type="term" value="F:(3S)-3-hydroxyacyl-CoA dehydrogenase (NAD+) activity"/>
    <property type="evidence" value="ECO:0007669"/>
    <property type="project" value="UniProtKB-EC"/>
</dbReference>
<feature type="domain" description="3-hydroxyacyl-CoA dehydrogenase C-terminal" evidence="3">
    <location>
        <begin position="77"/>
        <end position="173"/>
    </location>
</feature>